<dbReference type="KEGG" id="ahm:TL08_23580"/>
<evidence type="ECO:0000313" key="3">
    <source>
        <dbReference type="Proteomes" id="UP000095210"/>
    </source>
</evidence>
<dbReference type="SUPFAM" id="SSF140453">
    <property type="entry name" value="EsxAB dimer-like"/>
    <property type="match status" value="1"/>
</dbReference>
<reference evidence="3" key="1">
    <citation type="submission" date="2016-03" db="EMBL/GenBank/DDBJ databases">
        <title>Complete genome sequence of the type strain Actinoalloteichus hymeniacidonis DSM 45092.</title>
        <authorList>
            <person name="Schaffert L."/>
            <person name="Albersmeier A."/>
            <person name="Winkler A."/>
            <person name="Kalinowski J."/>
            <person name="Zotchev S."/>
            <person name="Ruckert C."/>
        </authorList>
    </citation>
    <scope>NUCLEOTIDE SEQUENCE [LARGE SCALE GENOMIC DNA]</scope>
    <source>
        <strain evidence="3">HPA177(T) (DSM 45092(T))</strain>
    </source>
</reference>
<sequence length="105" mass="11170">MYLVDPDQLETRAGRFTGLSGQVEDAAAALRDALAETEGCWGSDEIGRNFAARHVGPSAEVVELLDALPGELLDMRDRLQATARDYSSVDEHNAGLVGSNDAGSH</sequence>
<dbReference type="AlphaFoldDB" id="A0AAC9HV15"/>
<dbReference type="Gene3D" id="1.10.287.1060">
    <property type="entry name" value="ESAT-6-like"/>
    <property type="match status" value="1"/>
</dbReference>
<evidence type="ECO:0000256" key="1">
    <source>
        <dbReference type="SAM" id="MobiDB-lite"/>
    </source>
</evidence>
<organism evidence="2 3">
    <name type="scientific">Actinoalloteichus hymeniacidonis</name>
    <dbReference type="NCBI Taxonomy" id="340345"/>
    <lineage>
        <taxon>Bacteria</taxon>
        <taxon>Bacillati</taxon>
        <taxon>Actinomycetota</taxon>
        <taxon>Actinomycetes</taxon>
        <taxon>Pseudonocardiales</taxon>
        <taxon>Pseudonocardiaceae</taxon>
        <taxon>Actinoalloteichus</taxon>
    </lineage>
</organism>
<evidence type="ECO:0000313" key="2">
    <source>
        <dbReference type="EMBL" id="AOS65496.1"/>
    </source>
</evidence>
<keyword evidence="3" id="KW-1185">Reference proteome</keyword>
<dbReference type="RefSeq" id="WP_069852129.1">
    <property type="nucleotide sequence ID" value="NZ_CP014859.1"/>
</dbReference>
<gene>
    <name evidence="2" type="ORF">TL08_23580</name>
</gene>
<name>A0AAC9HV15_9PSEU</name>
<feature type="region of interest" description="Disordered" evidence="1">
    <location>
        <begin position="84"/>
        <end position="105"/>
    </location>
</feature>
<protein>
    <submittedName>
        <fullName evidence="2">DUF2580 family protein</fullName>
    </submittedName>
</protein>
<dbReference type="Proteomes" id="UP000095210">
    <property type="component" value="Chromosome"/>
</dbReference>
<dbReference type="EMBL" id="CP014859">
    <property type="protein sequence ID" value="AOS65496.1"/>
    <property type="molecule type" value="Genomic_DNA"/>
</dbReference>
<accession>A0AAC9HV15</accession>
<dbReference type="InterPro" id="IPR036689">
    <property type="entry name" value="ESAT-6-like_sf"/>
</dbReference>
<proteinExistence type="predicted"/>